<accession>T0QYW1</accession>
<keyword evidence="1" id="KW-0175">Coiled coil</keyword>
<dbReference type="RefSeq" id="XP_008606355.1">
    <property type="nucleotide sequence ID" value="XM_008608133.1"/>
</dbReference>
<dbReference type="GeneID" id="19943265"/>
<dbReference type="OrthoDB" id="79488at2759"/>
<evidence type="ECO:0000313" key="2">
    <source>
        <dbReference type="EMBL" id="EQC39881.1"/>
    </source>
</evidence>
<dbReference type="EMBL" id="JH767137">
    <property type="protein sequence ID" value="EQC39881.1"/>
    <property type="molecule type" value="Genomic_DNA"/>
</dbReference>
<protein>
    <recommendedName>
        <fullName evidence="4">DUF4201 domain-containing protein</fullName>
    </recommendedName>
</protein>
<name>T0QYW1_SAPDV</name>
<dbReference type="Proteomes" id="UP000030762">
    <property type="component" value="Unassembled WGS sequence"/>
</dbReference>
<evidence type="ECO:0008006" key="4">
    <source>
        <dbReference type="Google" id="ProtNLM"/>
    </source>
</evidence>
<organism evidence="2 3">
    <name type="scientific">Saprolegnia diclina (strain VS20)</name>
    <dbReference type="NCBI Taxonomy" id="1156394"/>
    <lineage>
        <taxon>Eukaryota</taxon>
        <taxon>Sar</taxon>
        <taxon>Stramenopiles</taxon>
        <taxon>Oomycota</taxon>
        <taxon>Saprolegniomycetes</taxon>
        <taxon>Saprolegniales</taxon>
        <taxon>Saprolegniaceae</taxon>
        <taxon>Saprolegnia</taxon>
    </lineage>
</organism>
<feature type="coiled-coil region" evidence="1">
    <location>
        <begin position="123"/>
        <end position="178"/>
    </location>
</feature>
<dbReference type="InParanoid" id="T0QYW1"/>
<gene>
    <name evidence="2" type="ORF">SDRG_02538</name>
</gene>
<dbReference type="AlphaFoldDB" id="T0QYW1"/>
<evidence type="ECO:0000256" key="1">
    <source>
        <dbReference type="SAM" id="Coils"/>
    </source>
</evidence>
<dbReference type="VEuPathDB" id="FungiDB:SDRG_02538"/>
<proteinExistence type="predicted"/>
<evidence type="ECO:0000313" key="3">
    <source>
        <dbReference type="Proteomes" id="UP000030762"/>
    </source>
</evidence>
<keyword evidence="3" id="KW-1185">Reference proteome</keyword>
<reference evidence="2 3" key="1">
    <citation type="submission" date="2012-04" db="EMBL/GenBank/DDBJ databases">
        <title>The Genome Sequence of Saprolegnia declina VS20.</title>
        <authorList>
            <consortium name="The Broad Institute Genome Sequencing Platform"/>
            <person name="Russ C."/>
            <person name="Nusbaum C."/>
            <person name="Tyler B."/>
            <person name="van West P."/>
            <person name="Dieguez-Uribeondo J."/>
            <person name="de Bruijn I."/>
            <person name="Tripathy S."/>
            <person name="Jiang R."/>
            <person name="Young S.K."/>
            <person name="Zeng Q."/>
            <person name="Gargeya S."/>
            <person name="Fitzgerald M."/>
            <person name="Haas B."/>
            <person name="Abouelleil A."/>
            <person name="Alvarado L."/>
            <person name="Arachchi H.M."/>
            <person name="Berlin A."/>
            <person name="Chapman S.B."/>
            <person name="Goldberg J."/>
            <person name="Griggs A."/>
            <person name="Gujja S."/>
            <person name="Hansen M."/>
            <person name="Howarth C."/>
            <person name="Imamovic A."/>
            <person name="Larimer J."/>
            <person name="McCowen C."/>
            <person name="Montmayeur A."/>
            <person name="Murphy C."/>
            <person name="Neiman D."/>
            <person name="Pearson M."/>
            <person name="Priest M."/>
            <person name="Roberts A."/>
            <person name="Saif S."/>
            <person name="Shea T."/>
            <person name="Sisk P."/>
            <person name="Sykes S."/>
            <person name="Wortman J."/>
            <person name="Nusbaum C."/>
            <person name="Birren B."/>
        </authorList>
    </citation>
    <scope>NUCLEOTIDE SEQUENCE [LARGE SCALE GENOMIC DNA]</scope>
    <source>
        <strain evidence="2 3">VS20</strain>
    </source>
</reference>
<dbReference type="OMA" id="LEAEMTH"/>
<sequence>MDMAAQEGNVRPATTHEKKDELYGVDDVDAVAQRCRMLEAEAMHRVLKQQEVRARIRSFRLAIARAEVEHDKTSEDVKALKGRYYDARRSFVGLVPAYSLEAETMIEDILDLADKPKTLQAELDAVRTKKLELQQQLLLQEKNWTALTKLSSGQAHRVVSLEKEIHDLEAEMTHMDEQCHMSRMSHQDWMNKIQAIRDQEARVKKQASRLQVDTQRDIAVHQVATPTSRLPCS</sequence>